<accession>X1MFE5</accession>
<evidence type="ECO:0000313" key="1">
    <source>
        <dbReference type="EMBL" id="GAI13420.1"/>
    </source>
</evidence>
<dbReference type="AlphaFoldDB" id="X1MFE5"/>
<organism evidence="1">
    <name type="scientific">marine sediment metagenome</name>
    <dbReference type="NCBI Taxonomy" id="412755"/>
    <lineage>
        <taxon>unclassified sequences</taxon>
        <taxon>metagenomes</taxon>
        <taxon>ecological metagenomes</taxon>
    </lineage>
</organism>
<proteinExistence type="predicted"/>
<reference evidence="1" key="1">
    <citation type="journal article" date="2014" name="Front. Microbiol.">
        <title>High frequency of phylogenetically diverse reductive dehalogenase-homologous genes in deep subseafloor sedimentary metagenomes.</title>
        <authorList>
            <person name="Kawai M."/>
            <person name="Futagami T."/>
            <person name="Toyoda A."/>
            <person name="Takaki Y."/>
            <person name="Nishi S."/>
            <person name="Hori S."/>
            <person name="Arai W."/>
            <person name="Tsubouchi T."/>
            <person name="Morono Y."/>
            <person name="Uchiyama I."/>
            <person name="Ito T."/>
            <person name="Fujiyama A."/>
            <person name="Inagaki F."/>
            <person name="Takami H."/>
        </authorList>
    </citation>
    <scope>NUCLEOTIDE SEQUENCE</scope>
    <source>
        <strain evidence="1">Expedition CK06-06</strain>
    </source>
</reference>
<dbReference type="EMBL" id="BARV01003922">
    <property type="protein sequence ID" value="GAI13420.1"/>
    <property type="molecule type" value="Genomic_DNA"/>
</dbReference>
<protein>
    <submittedName>
        <fullName evidence="1">Uncharacterized protein</fullName>
    </submittedName>
</protein>
<comment type="caution">
    <text evidence="1">The sequence shown here is derived from an EMBL/GenBank/DDBJ whole genome shotgun (WGS) entry which is preliminary data.</text>
</comment>
<gene>
    <name evidence="1" type="ORF">S06H3_09057</name>
</gene>
<sequence>MGRDVIGEWTDSRAKTLSLTGDGKVVIQGADGERLYIFSVPGKLLSGEQVFDTEVTITFELGA</sequence>
<name>X1MFE5_9ZZZZ</name>